<dbReference type="Pfam" id="PF26571">
    <property type="entry name" value="VldE"/>
    <property type="match status" value="1"/>
</dbReference>
<feature type="coiled-coil region" evidence="1">
    <location>
        <begin position="156"/>
        <end position="190"/>
    </location>
</feature>
<accession>A0ABV8EU90</accession>
<dbReference type="InterPro" id="IPR058593">
    <property type="entry name" value="ARB_07466-like_C"/>
</dbReference>
<dbReference type="Proteomes" id="UP001595698">
    <property type="component" value="Unassembled WGS sequence"/>
</dbReference>
<keyword evidence="1" id="KW-0175">Coiled coil</keyword>
<proteinExistence type="predicted"/>
<dbReference type="RefSeq" id="WP_362911733.1">
    <property type="nucleotide sequence ID" value="NZ_JBHSBC010000002.1"/>
</dbReference>
<gene>
    <name evidence="3" type="ORF">ACFOYY_04030</name>
</gene>
<name>A0ABV8EU90_9ACTN</name>
<evidence type="ECO:0000313" key="3">
    <source>
        <dbReference type="EMBL" id="MFC3979275.1"/>
    </source>
</evidence>
<sequence>MRRRDVAALSRSGRWRGAFRGLTASAAVLVLCAVPQAEGHAAPKPTAKQLRAELARLQKRSESMIAEYYTGRVALQKAEKAEKAAAGELRRAQTDFDQAAREVRTLAAQRYRTGIPGTLPVLMSAGDPADLLNQMALMQQIMEGRDARLNGFAQVKDTYQRTKASAEQRAKELRDSLRKLGEQKKRTLELIDTIKDRIDRLYPTPGTRRADGSWVPQLPSGPDNITPRMRLVRQLVAQRFSPHFGIGCYRVDGGIAGGGEHPLGRACDFMMSSGGSMPSAGNVKLGDEVAAWAIENKDRLGVKYVIWRQRINTGSGWRGMSNRGGVTANHYDHVHISVY</sequence>
<protein>
    <submittedName>
        <fullName evidence="3">Coiled-coil domain-containing protein</fullName>
    </submittedName>
</protein>
<reference evidence="4" key="1">
    <citation type="journal article" date="2019" name="Int. J. Syst. Evol. Microbiol.">
        <title>The Global Catalogue of Microorganisms (GCM) 10K type strain sequencing project: providing services to taxonomists for standard genome sequencing and annotation.</title>
        <authorList>
            <consortium name="The Broad Institute Genomics Platform"/>
            <consortium name="The Broad Institute Genome Sequencing Center for Infectious Disease"/>
            <person name="Wu L."/>
            <person name="Ma J."/>
        </authorList>
    </citation>
    <scope>NUCLEOTIDE SEQUENCE [LARGE SCALE GENOMIC DNA]</scope>
    <source>
        <strain evidence="4">TBRC 7912</strain>
    </source>
</reference>
<dbReference type="Gene3D" id="6.10.250.3150">
    <property type="match status" value="1"/>
</dbReference>
<feature type="coiled-coil region" evidence="1">
    <location>
        <begin position="47"/>
        <end position="109"/>
    </location>
</feature>
<evidence type="ECO:0000259" key="2">
    <source>
        <dbReference type="Pfam" id="PF26571"/>
    </source>
</evidence>
<feature type="domain" description="ARB-07466-like C-terminal" evidence="2">
    <location>
        <begin position="223"/>
        <end position="331"/>
    </location>
</feature>
<evidence type="ECO:0000313" key="4">
    <source>
        <dbReference type="Proteomes" id="UP001595698"/>
    </source>
</evidence>
<dbReference type="EMBL" id="JBHSBC010000002">
    <property type="protein sequence ID" value="MFC3979275.1"/>
    <property type="molecule type" value="Genomic_DNA"/>
</dbReference>
<organism evidence="3 4">
    <name type="scientific">Streptosporangium jomthongense</name>
    <dbReference type="NCBI Taxonomy" id="1193683"/>
    <lineage>
        <taxon>Bacteria</taxon>
        <taxon>Bacillati</taxon>
        <taxon>Actinomycetota</taxon>
        <taxon>Actinomycetes</taxon>
        <taxon>Streptosporangiales</taxon>
        <taxon>Streptosporangiaceae</taxon>
        <taxon>Streptosporangium</taxon>
    </lineage>
</organism>
<comment type="caution">
    <text evidence="3">The sequence shown here is derived from an EMBL/GenBank/DDBJ whole genome shotgun (WGS) entry which is preliminary data.</text>
</comment>
<evidence type="ECO:0000256" key="1">
    <source>
        <dbReference type="SAM" id="Coils"/>
    </source>
</evidence>
<keyword evidence="4" id="KW-1185">Reference proteome</keyword>